<organism evidence="2 3">
    <name type="scientific">Sphaerimonospora thailandensis</name>
    <dbReference type="NCBI Taxonomy" id="795644"/>
    <lineage>
        <taxon>Bacteria</taxon>
        <taxon>Bacillati</taxon>
        <taxon>Actinomycetota</taxon>
        <taxon>Actinomycetes</taxon>
        <taxon>Streptosporangiales</taxon>
        <taxon>Streptosporangiaceae</taxon>
        <taxon>Sphaerimonospora</taxon>
    </lineage>
</organism>
<feature type="compositionally biased region" description="Basic and acidic residues" evidence="1">
    <location>
        <begin position="16"/>
        <end position="27"/>
    </location>
</feature>
<feature type="region of interest" description="Disordered" evidence="1">
    <location>
        <begin position="1"/>
        <end position="27"/>
    </location>
</feature>
<dbReference type="EMBL" id="BOOG01000005">
    <property type="protein sequence ID" value="GIH68118.1"/>
    <property type="molecule type" value="Genomic_DNA"/>
</dbReference>
<proteinExistence type="predicted"/>
<accession>A0A8J3VXN6</accession>
<reference evidence="2" key="1">
    <citation type="submission" date="2021-01" db="EMBL/GenBank/DDBJ databases">
        <title>Whole genome shotgun sequence of Sphaerimonospora thailandensis NBRC 107569.</title>
        <authorList>
            <person name="Komaki H."/>
            <person name="Tamura T."/>
        </authorList>
    </citation>
    <scope>NUCLEOTIDE SEQUENCE</scope>
    <source>
        <strain evidence="2">NBRC 107569</strain>
    </source>
</reference>
<gene>
    <name evidence="2" type="ORF">Mth01_03710</name>
</gene>
<comment type="caution">
    <text evidence="2">The sequence shown here is derived from an EMBL/GenBank/DDBJ whole genome shotgun (WGS) entry which is preliminary data.</text>
</comment>
<sequence length="81" mass="8941">MDSVTFMRLNHPGLHRGVEQQGPRREPHEARLAAESAKGEHEYRHDDPDRADEVVGARPAMVQVMGCAVDGPWREQLAGAG</sequence>
<dbReference type="Proteomes" id="UP000610966">
    <property type="component" value="Unassembled WGS sequence"/>
</dbReference>
<evidence type="ECO:0000313" key="3">
    <source>
        <dbReference type="Proteomes" id="UP000610966"/>
    </source>
</evidence>
<keyword evidence="3" id="KW-1185">Reference proteome</keyword>
<protein>
    <submittedName>
        <fullName evidence="2">Uncharacterized protein</fullName>
    </submittedName>
</protein>
<evidence type="ECO:0000313" key="2">
    <source>
        <dbReference type="EMBL" id="GIH68118.1"/>
    </source>
</evidence>
<dbReference type="AlphaFoldDB" id="A0A8J3VXN6"/>
<name>A0A8J3VXN6_9ACTN</name>
<evidence type="ECO:0000256" key="1">
    <source>
        <dbReference type="SAM" id="MobiDB-lite"/>
    </source>
</evidence>